<comment type="subcellular location">
    <subcellularLocation>
        <location evidence="1">Cell envelope</location>
    </subcellularLocation>
</comment>
<feature type="chain" id="PRO_5012869234" evidence="4">
    <location>
        <begin position="23"/>
        <end position="323"/>
    </location>
</feature>
<evidence type="ECO:0000256" key="1">
    <source>
        <dbReference type="ARBA" id="ARBA00004196"/>
    </source>
</evidence>
<dbReference type="Pfam" id="PF13407">
    <property type="entry name" value="Peripla_BP_4"/>
    <property type="match status" value="1"/>
</dbReference>
<keyword evidence="3 4" id="KW-0732">Signal</keyword>
<comment type="similarity">
    <text evidence="2">Belongs to the bacterial solute-binding protein 2 family.</text>
</comment>
<dbReference type="Gene3D" id="3.40.50.2300">
    <property type="match status" value="2"/>
</dbReference>
<dbReference type="GO" id="GO:0030313">
    <property type="term" value="C:cell envelope"/>
    <property type="evidence" value="ECO:0007669"/>
    <property type="project" value="UniProtKB-SubCell"/>
</dbReference>
<dbReference type="PANTHER" id="PTHR46847:SF1">
    <property type="entry name" value="D-ALLOSE-BINDING PERIPLASMIC PROTEIN-RELATED"/>
    <property type="match status" value="1"/>
</dbReference>
<gene>
    <name evidence="6" type="ORF">SAMN02982989_0051</name>
</gene>
<dbReference type="Proteomes" id="UP000192903">
    <property type="component" value="Unassembled WGS sequence"/>
</dbReference>
<organism evidence="6 7">
    <name type="scientific">Xaviernesmea oryzae</name>
    <dbReference type="NCBI Taxonomy" id="464029"/>
    <lineage>
        <taxon>Bacteria</taxon>
        <taxon>Pseudomonadati</taxon>
        <taxon>Pseudomonadota</taxon>
        <taxon>Alphaproteobacteria</taxon>
        <taxon>Hyphomicrobiales</taxon>
        <taxon>Rhizobiaceae</taxon>
        <taxon>Rhizobium/Agrobacterium group</taxon>
        <taxon>Xaviernesmea</taxon>
    </lineage>
</organism>
<evidence type="ECO:0000256" key="2">
    <source>
        <dbReference type="ARBA" id="ARBA00007639"/>
    </source>
</evidence>
<evidence type="ECO:0000313" key="6">
    <source>
        <dbReference type="EMBL" id="SMF23266.1"/>
    </source>
</evidence>
<sequence>MTKRLTMLALGLFTALASTALAEDGKKIGFIYPTLNNPFFVDQSKGADKAAAEFGGTMVHLSGDNQVAKQVQQMEDLIAQKVDAIVIQAVDTGGIVAAVKEANAAGIPVFTTGERITGADVKTAVFFDNIESGELGGKWISDNVEGGNVLELIGILGTETARQKSEGFKKGLLAGKNGDKFEIVASQPADYDRTKALQVTENVLQVNDIAVIYAANDEMALGAARAVEEAGLTGKVMIVGNDGTADAIEAVKAGSMAATIATPGYLQGFIAVETALKHLSGVTVPAVIPEKSTPITKENAEEADSVLHGTAPEQRYWESLYGK</sequence>
<dbReference type="InterPro" id="IPR025997">
    <property type="entry name" value="SBP_2_dom"/>
</dbReference>
<proteinExistence type="inferred from homology"/>
<evidence type="ECO:0000256" key="3">
    <source>
        <dbReference type="ARBA" id="ARBA00022729"/>
    </source>
</evidence>
<feature type="domain" description="Periplasmic binding protein" evidence="5">
    <location>
        <begin position="28"/>
        <end position="281"/>
    </location>
</feature>
<dbReference type="RefSeq" id="WP_085421351.1">
    <property type="nucleotide sequence ID" value="NZ_FXAF01000004.1"/>
</dbReference>
<evidence type="ECO:0000259" key="5">
    <source>
        <dbReference type="Pfam" id="PF13407"/>
    </source>
</evidence>
<name>A0A1X7DXM7_9HYPH</name>
<dbReference type="EMBL" id="FXAF01000004">
    <property type="protein sequence ID" value="SMF23266.1"/>
    <property type="molecule type" value="Genomic_DNA"/>
</dbReference>
<keyword evidence="7" id="KW-1185">Reference proteome</keyword>
<dbReference type="PANTHER" id="PTHR46847">
    <property type="entry name" value="D-ALLOSE-BINDING PERIPLASMIC PROTEIN-RELATED"/>
    <property type="match status" value="1"/>
</dbReference>
<dbReference type="SUPFAM" id="SSF53822">
    <property type="entry name" value="Periplasmic binding protein-like I"/>
    <property type="match status" value="1"/>
</dbReference>
<evidence type="ECO:0000313" key="7">
    <source>
        <dbReference type="Proteomes" id="UP000192903"/>
    </source>
</evidence>
<dbReference type="AlphaFoldDB" id="A0A1X7DXM7"/>
<dbReference type="GO" id="GO:0030246">
    <property type="term" value="F:carbohydrate binding"/>
    <property type="evidence" value="ECO:0007669"/>
    <property type="project" value="UniProtKB-ARBA"/>
</dbReference>
<protein>
    <submittedName>
        <fullName evidence="6">Ribose-binding protein</fullName>
    </submittedName>
</protein>
<reference evidence="7" key="1">
    <citation type="submission" date="2017-04" db="EMBL/GenBank/DDBJ databases">
        <authorList>
            <person name="Varghese N."/>
            <person name="Submissions S."/>
        </authorList>
    </citation>
    <scope>NUCLEOTIDE SEQUENCE [LARGE SCALE GENOMIC DNA]</scope>
    <source>
        <strain evidence="7">B4P</strain>
    </source>
</reference>
<accession>A0A1X7DXM7</accession>
<dbReference type="OrthoDB" id="3600104at2"/>
<dbReference type="STRING" id="464029.SAMN02982989_0051"/>
<dbReference type="InterPro" id="IPR028082">
    <property type="entry name" value="Peripla_BP_I"/>
</dbReference>
<evidence type="ECO:0000256" key="4">
    <source>
        <dbReference type="SAM" id="SignalP"/>
    </source>
</evidence>
<dbReference type="CDD" id="cd01536">
    <property type="entry name" value="PBP1_ABC_sugar_binding-like"/>
    <property type="match status" value="1"/>
</dbReference>
<feature type="signal peptide" evidence="4">
    <location>
        <begin position="1"/>
        <end position="22"/>
    </location>
</feature>